<keyword evidence="2" id="KW-0269">Exonuclease</keyword>
<sequence length="67" mass="7833">MEEKTFYTSAVYASTSYWKRKELWQKLSTLQTQFDAPWAFIGDFNVIVGSHEHKGSFSLLEHQCQIS</sequence>
<dbReference type="EMBL" id="PSQE01000007">
    <property type="protein sequence ID" value="RHN47618.1"/>
    <property type="molecule type" value="Genomic_DNA"/>
</dbReference>
<keyword evidence="2" id="KW-0540">Nuclease</keyword>
<dbReference type="Gene3D" id="3.60.10.10">
    <property type="entry name" value="Endonuclease/exonuclease/phosphatase"/>
    <property type="match status" value="1"/>
</dbReference>
<dbReference type="GO" id="GO:0004527">
    <property type="term" value="F:exonuclease activity"/>
    <property type="evidence" value="ECO:0007669"/>
    <property type="project" value="UniProtKB-KW"/>
</dbReference>
<proteinExistence type="predicted"/>
<dbReference type="SUPFAM" id="SSF56219">
    <property type="entry name" value="DNase I-like"/>
    <property type="match status" value="1"/>
</dbReference>
<keyword evidence="2" id="KW-0378">Hydrolase</keyword>
<gene>
    <name evidence="1" type="ORF">MtrDRAFT_AC149134g25v2</name>
    <name evidence="2" type="ORF">MtrunA17_Chr7g0254931</name>
</gene>
<dbReference type="InterPro" id="IPR036691">
    <property type="entry name" value="Endo/exonu/phosph_ase_sf"/>
</dbReference>
<dbReference type="GO" id="GO:0004519">
    <property type="term" value="F:endonuclease activity"/>
    <property type="evidence" value="ECO:0007669"/>
    <property type="project" value="UniProtKB-KW"/>
</dbReference>
<evidence type="ECO:0000313" key="2">
    <source>
        <dbReference type="EMBL" id="RHN47618.1"/>
    </source>
</evidence>
<dbReference type="AlphaFoldDB" id="Q2HUG5"/>
<keyword evidence="2" id="KW-0255">Endonuclease</keyword>
<name>Q2HUG5_MEDTR</name>
<dbReference type="Proteomes" id="UP000265566">
    <property type="component" value="Chromosome 7"/>
</dbReference>
<evidence type="ECO:0000313" key="1">
    <source>
        <dbReference type="EMBL" id="ABD28669.1"/>
    </source>
</evidence>
<dbReference type="EMBL" id="AC149134">
    <property type="protein sequence ID" value="ABD28669.1"/>
    <property type="molecule type" value="Genomic_DNA"/>
</dbReference>
<reference evidence="1" key="2">
    <citation type="submission" date="2007-03" db="EMBL/GenBank/DDBJ databases">
        <authorList>
            <consortium name="The International Medicago Genome Annotation Group"/>
        </authorList>
    </citation>
    <scope>NUCLEOTIDE SEQUENCE</scope>
</reference>
<reference evidence="2" key="3">
    <citation type="journal article" date="2018" name="Nat. Plants">
        <title>Whole-genome landscape of Medicago truncatula symbiotic genes.</title>
        <authorList>
            <person name="Pecrix Y."/>
            <person name="Gamas P."/>
            <person name="Carrere S."/>
        </authorList>
    </citation>
    <scope>NUCLEOTIDE SEQUENCE</scope>
    <source>
        <tissue evidence="2">Leaves</tissue>
    </source>
</reference>
<organism evidence="1">
    <name type="scientific">Medicago truncatula</name>
    <name type="common">Barrel medic</name>
    <name type="synonym">Medicago tribuloides</name>
    <dbReference type="NCBI Taxonomy" id="3880"/>
    <lineage>
        <taxon>Eukaryota</taxon>
        <taxon>Viridiplantae</taxon>
        <taxon>Streptophyta</taxon>
        <taxon>Embryophyta</taxon>
        <taxon>Tracheophyta</taxon>
        <taxon>Spermatophyta</taxon>
        <taxon>Magnoliopsida</taxon>
        <taxon>eudicotyledons</taxon>
        <taxon>Gunneridae</taxon>
        <taxon>Pentapetalae</taxon>
        <taxon>rosids</taxon>
        <taxon>fabids</taxon>
        <taxon>Fabales</taxon>
        <taxon>Fabaceae</taxon>
        <taxon>Papilionoideae</taxon>
        <taxon>50 kb inversion clade</taxon>
        <taxon>NPAAA clade</taxon>
        <taxon>Hologalegina</taxon>
        <taxon>IRL clade</taxon>
        <taxon>Trifolieae</taxon>
        <taxon>Medicago</taxon>
    </lineage>
</organism>
<dbReference type="Gramene" id="rna42239">
    <property type="protein sequence ID" value="RHN47618.1"/>
    <property type="gene ID" value="gene42239"/>
</dbReference>
<reference evidence="1" key="1">
    <citation type="submission" date="2004-08" db="EMBL/GenBank/DDBJ databases">
        <authorList>
            <person name="Town C.D."/>
        </authorList>
    </citation>
    <scope>NUCLEOTIDE SEQUENCE</scope>
</reference>
<protein>
    <submittedName>
        <fullName evidence="2">Putative endonuclease/exonuclease/phosphatase</fullName>
    </submittedName>
</protein>
<accession>Q2HUG5</accession>